<proteinExistence type="inferred from homology"/>
<evidence type="ECO:0000256" key="3">
    <source>
        <dbReference type="ARBA" id="ARBA00012741"/>
    </source>
</evidence>
<dbReference type="STRING" id="650164.K5WNG8"/>
<comment type="similarity">
    <text evidence="2">Belongs to the glycosyl hydrolase 13 family.</text>
</comment>
<dbReference type="Pfam" id="PF00128">
    <property type="entry name" value="Alpha-amylase"/>
    <property type="match status" value="1"/>
</dbReference>
<dbReference type="RefSeq" id="XP_007399632.1">
    <property type="nucleotide sequence ID" value="XM_007399570.1"/>
</dbReference>
<dbReference type="GO" id="GO:0004574">
    <property type="term" value="F:oligo-1,6-glucosidase activity"/>
    <property type="evidence" value="ECO:0007669"/>
    <property type="project" value="TreeGrafter"/>
</dbReference>
<dbReference type="GO" id="GO:0004575">
    <property type="term" value="F:sucrose alpha-glucosidase activity"/>
    <property type="evidence" value="ECO:0007669"/>
    <property type="project" value="TreeGrafter"/>
</dbReference>
<accession>K5WNG8</accession>
<keyword evidence="6" id="KW-0462">Maltose metabolism</keyword>
<dbReference type="OrthoDB" id="1740265at2759"/>
<dbReference type="CDD" id="cd11333">
    <property type="entry name" value="AmyAc_SI_OligoGlu_DGase"/>
    <property type="match status" value="1"/>
</dbReference>
<sequence>MASSAVVTTFNPTRAWWKSACIYQIYPISFFDSNGDGIGDLPGILAKLDYLKDLGVDVLWLCPIYKSPLADMGYDIADYESIDPRFGTLEDWDRLLEGVHKRGMKLLMDLVVNHTSDQHAWFKESRSSKTSPKRDWYIWRSPRYDADGNRMPPNNWESIFSGSAWEWDEETGEYYLHLFVKEQPDLNWENPDVRAAVFKTMRFWLDRGCDGFRMDVINMISKVPGLPDAPVLDSTKEFQGASLYYANGPRVHEFLKEMNEKVLSRYDVMTVGETPCTHLPEDIAAYVFPQNKELNMVFQFELMDLDLGGAEDNLESLTALMHRQWKLTDMKKCVSKWQTYMREHGYWNTLYIENHDQARSVSRFGNDTPRWRALSAKVLAMLQTTQTGTLYVYQGEEIGMKNFPRSWSLEEYKDVATINYYKQERTRRQKETGKENPNMEDIIDGFQRKARDHARTPLQWNAAPHAGFSTGTPWMRVNDDYAEGWNVEAEMKDPGSVWHFWKRALKLRRQHEVFVYGDFVLLLPDHEQVFAFERTLRGEKALVVLNFSERDVSVDLGASAGVAPKMRVALSNYDDVLSQSLGGTAVTLRGYEGRVYV</sequence>
<evidence type="ECO:0000256" key="6">
    <source>
        <dbReference type="ARBA" id="ARBA00026248"/>
    </source>
</evidence>
<dbReference type="Gene3D" id="3.90.400.10">
    <property type="entry name" value="Oligo-1,6-glucosidase, Domain 2"/>
    <property type="match status" value="1"/>
</dbReference>
<organism evidence="10 11">
    <name type="scientific">Phanerochaete carnosa (strain HHB-10118-sp)</name>
    <name type="common">White-rot fungus</name>
    <name type="synonym">Peniophora carnosa</name>
    <dbReference type="NCBI Taxonomy" id="650164"/>
    <lineage>
        <taxon>Eukaryota</taxon>
        <taxon>Fungi</taxon>
        <taxon>Dikarya</taxon>
        <taxon>Basidiomycota</taxon>
        <taxon>Agaricomycotina</taxon>
        <taxon>Agaricomycetes</taxon>
        <taxon>Polyporales</taxon>
        <taxon>Phanerochaetaceae</taxon>
        <taxon>Phanerochaete</taxon>
    </lineage>
</organism>
<comment type="catalytic activity">
    <reaction evidence="1">
        <text>Hydrolysis of terminal, non-reducing (1-&gt;4)-linked alpha-D-glucose residues with release of alpha-D-glucose.</text>
        <dbReference type="EC" id="3.2.1.20"/>
    </reaction>
</comment>
<protein>
    <recommendedName>
        <fullName evidence="8">Alpha-glucosidase</fullName>
        <ecNumber evidence="3">3.2.1.20</ecNumber>
    </recommendedName>
    <alternativeName>
        <fullName evidence="7">Maltase</fullName>
    </alternativeName>
</protein>
<dbReference type="FunFam" id="2.60.40.1180:FF:000007">
    <property type="entry name" value="Sucrose isomerase"/>
    <property type="match status" value="1"/>
</dbReference>
<dbReference type="Proteomes" id="UP000008370">
    <property type="component" value="Unassembled WGS sequence"/>
</dbReference>
<keyword evidence="4 10" id="KW-0378">Hydrolase</keyword>
<keyword evidence="5" id="KW-0326">Glycosidase</keyword>
<dbReference type="Pfam" id="PF16657">
    <property type="entry name" value="Malt_amylase_C"/>
    <property type="match status" value="1"/>
</dbReference>
<name>K5WNG8_PHACS</name>
<evidence type="ECO:0000256" key="7">
    <source>
        <dbReference type="ARBA" id="ARBA00041343"/>
    </source>
</evidence>
<evidence type="ECO:0000313" key="11">
    <source>
        <dbReference type="Proteomes" id="UP000008370"/>
    </source>
</evidence>
<evidence type="ECO:0000256" key="1">
    <source>
        <dbReference type="ARBA" id="ARBA00001657"/>
    </source>
</evidence>
<dbReference type="GO" id="GO:0033934">
    <property type="term" value="F:glucan 1,4-alpha-maltotriohydrolase activity"/>
    <property type="evidence" value="ECO:0007669"/>
    <property type="project" value="TreeGrafter"/>
</dbReference>
<dbReference type="SUPFAM" id="SSF51445">
    <property type="entry name" value="(Trans)glycosidases"/>
    <property type="match status" value="1"/>
</dbReference>
<dbReference type="EC" id="3.2.1.20" evidence="3"/>
<gene>
    <name evidence="10" type="ORF">PHACADRAFT_262212</name>
</gene>
<dbReference type="InterPro" id="IPR017853">
    <property type="entry name" value="GH"/>
</dbReference>
<dbReference type="GO" id="GO:0004558">
    <property type="term" value="F:alpha-1,4-glucosidase activity"/>
    <property type="evidence" value="ECO:0007669"/>
    <property type="project" value="UniProtKB-EC"/>
</dbReference>
<dbReference type="FunCoup" id="K5WNG8">
    <property type="interactions" value="38"/>
</dbReference>
<reference evidence="10 11" key="1">
    <citation type="journal article" date="2012" name="BMC Genomics">
        <title>Comparative genomics of the white-rot fungi, Phanerochaete carnosa and P. chrysosporium, to elucidate the genetic basis of the distinct wood types they colonize.</title>
        <authorList>
            <person name="Suzuki H."/>
            <person name="MacDonald J."/>
            <person name="Syed K."/>
            <person name="Salamov A."/>
            <person name="Hori C."/>
            <person name="Aerts A."/>
            <person name="Henrissat B."/>
            <person name="Wiebenga A."/>
            <person name="vanKuyk P.A."/>
            <person name="Barry K."/>
            <person name="Lindquist E."/>
            <person name="LaButti K."/>
            <person name="Lapidus A."/>
            <person name="Lucas S."/>
            <person name="Coutinho P."/>
            <person name="Gong Y."/>
            <person name="Samejima M."/>
            <person name="Mahadevan R."/>
            <person name="Abou-Zaid M."/>
            <person name="de Vries R.P."/>
            <person name="Igarashi K."/>
            <person name="Yadav J.S."/>
            <person name="Grigoriev I.V."/>
            <person name="Master E.R."/>
        </authorList>
    </citation>
    <scope>NUCLEOTIDE SEQUENCE [LARGE SCALE GENOMIC DNA]</scope>
    <source>
        <strain evidence="10 11">HHB-10118-sp</strain>
    </source>
</reference>
<dbReference type="GO" id="GO:0004556">
    <property type="term" value="F:alpha-amylase activity"/>
    <property type="evidence" value="ECO:0007669"/>
    <property type="project" value="TreeGrafter"/>
</dbReference>
<dbReference type="KEGG" id="pco:PHACADRAFT_262212"/>
<dbReference type="FunFam" id="3.20.20.80:FF:000087">
    <property type="entry name" value="Oligo-1,6-glucosidase IMA1"/>
    <property type="match status" value="1"/>
</dbReference>
<dbReference type="FunFam" id="3.90.400.10:FF:000003">
    <property type="entry name" value="Probable alpha-glucosidase (Maltase)"/>
    <property type="match status" value="1"/>
</dbReference>
<evidence type="ECO:0000256" key="8">
    <source>
        <dbReference type="ARBA" id="ARBA00073730"/>
    </source>
</evidence>
<dbReference type="InParanoid" id="K5WNG8"/>
<dbReference type="InterPro" id="IPR006047">
    <property type="entry name" value="GH13_cat_dom"/>
</dbReference>
<evidence type="ECO:0000256" key="2">
    <source>
        <dbReference type="ARBA" id="ARBA00008061"/>
    </source>
</evidence>
<keyword evidence="11" id="KW-1185">Reference proteome</keyword>
<dbReference type="SMART" id="SM00642">
    <property type="entry name" value="Aamy"/>
    <property type="match status" value="1"/>
</dbReference>
<feature type="domain" description="Glycosyl hydrolase family 13 catalytic" evidence="9">
    <location>
        <begin position="24"/>
        <end position="455"/>
    </location>
</feature>
<dbReference type="PANTHER" id="PTHR10357">
    <property type="entry name" value="ALPHA-AMYLASE FAMILY MEMBER"/>
    <property type="match status" value="1"/>
</dbReference>
<dbReference type="Gene3D" id="2.60.40.1180">
    <property type="entry name" value="Golgi alpha-mannosidase II"/>
    <property type="match status" value="1"/>
</dbReference>
<evidence type="ECO:0000313" key="10">
    <source>
        <dbReference type="EMBL" id="EKM51837.1"/>
    </source>
</evidence>
<dbReference type="NCBIfam" id="NF008183">
    <property type="entry name" value="PRK10933.1"/>
    <property type="match status" value="1"/>
</dbReference>
<dbReference type="Gene3D" id="3.20.20.80">
    <property type="entry name" value="Glycosidases"/>
    <property type="match status" value="1"/>
</dbReference>
<dbReference type="GO" id="GO:0005987">
    <property type="term" value="P:sucrose catabolic process"/>
    <property type="evidence" value="ECO:0007669"/>
    <property type="project" value="TreeGrafter"/>
</dbReference>
<evidence type="ECO:0000256" key="4">
    <source>
        <dbReference type="ARBA" id="ARBA00022801"/>
    </source>
</evidence>
<evidence type="ECO:0000256" key="5">
    <source>
        <dbReference type="ARBA" id="ARBA00023295"/>
    </source>
</evidence>
<dbReference type="HOGENOM" id="CLU_006462_2_3_1"/>
<dbReference type="EMBL" id="JH930476">
    <property type="protein sequence ID" value="EKM51837.1"/>
    <property type="molecule type" value="Genomic_DNA"/>
</dbReference>
<dbReference type="SUPFAM" id="SSF51011">
    <property type="entry name" value="Glycosyl hydrolase domain"/>
    <property type="match status" value="1"/>
</dbReference>
<dbReference type="InterPro" id="IPR045857">
    <property type="entry name" value="O16G_dom_2"/>
</dbReference>
<dbReference type="FunFam" id="3.20.20.80:FF:000064">
    <property type="entry name" value="Oligo-1,6-glucosidase"/>
    <property type="match status" value="1"/>
</dbReference>
<dbReference type="GeneID" id="18918216"/>
<dbReference type="InterPro" id="IPR013780">
    <property type="entry name" value="Glyco_hydro_b"/>
</dbReference>
<evidence type="ECO:0000259" key="9">
    <source>
        <dbReference type="SMART" id="SM00642"/>
    </source>
</evidence>
<dbReference type="InterPro" id="IPR032091">
    <property type="entry name" value="Malt_amylase-like_C"/>
</dbReference>
<dbReference type="PANTHER" id="PTHR10357:SF232">
    <property type="entry name" value="GLYCOSYL HYDROLASE FAMILY 13 CATALYTIC DOMAIN-CONTAINING PROTEIN"/>
    <property type="match status" value="1"/>
</dbReference>
<dbReference type="AlphaFoldDB" id="K5WNG8"/>
<dbReference type="GO" id="GO:0000025">
    <property type="term" value="P:maltose catabolic process"/>
    <property type="evidence" value="ECO:0007669"/>
    <property type="project" value="TreeGrafter"/>
</dbReference>